<protein>
    <recommendedName>
        <fullName evidence="1">DNA helicase Pif1-like 2B domain-containing protein</fullName>
    </recommendedName>
</protein>
<evidence type="ECO:0000313" key="2">
    <source>
        <dbReference type="EMBL" id="KOG01026.1"/>
    </source>
</evidence>
<name>A0A0L8IHT3_OCTBM</name>
<accession>A0A0L8IHT3</accession>
<dbReference type="InterPro" id="IPR027417">
    <property type="entry name" value="P-loop_NTPase"/>
</dbReference>
<sequence length="157" mass="17242">MVCHKLCTQKGHCHSPSSSSLAPSGLSPHELRPNAGAPVLLLRNLDPPKLCNGTTFIIKTLMQIVLEATILIGKESGEDVFIPKIPDIPSDTQIDFKRLQFPPRLSFTMSINKAQGQTMEVVRFNLAVPVFSHGRSRVGNPENLFLYAPNGKTKIII</sequence>
<dbReference type="PANTHER" id="PTHR23274">
    <property type="entry name" value="DNA HELICASE-RELATED"/>
    <property type="match status" value="1"/>
</dbReference>
<dbReference type="GO" id="GO:0006260">
    <property type="term" value="P:DNA replication"/>
    <property type="evidence" value="ECO:0007669"/>
    <property type="project" value="TreeGrafter"/>
</dbReference>
<dbReference type="AlphaFoldDB" id="A0A0L8IHT3"/>
<dbReference type="GO" id="GO:0005657">
    <property type="term" value="C:replication fork"/>
    <property type="evidence" value="ECO:0007669"/>
    <property type="project" value="TreeGrafter"/>
</dbReference>
<dbReference type="Pfam" id="PF21530">
    <property type="entry name" value="Pif1_2B_dom"/>
    <property type="match status" value="1"/>
</dbReference>
<dbReference type="PANTHER" id="PTHR23274:SF51">
    <property type="entry name" value="OS03G0423850 PROTEIN"/>
    <property type="match status" value="1"/>
</dbReference>
<proteinExistence type="predicted"/>
<dbReference type="SUPFAM" id="SSF52540">
    <property type="entry name" value="P-loop containing nucleoside triphosphate hydrolases"/>
    <property type="match status" value="1"/>
</dbReference>
<organism evidence="2">
    <name type="scientific">Octopus bimaculoides</name>
    <name type="common">California two-spotted octopus</name>
    <dbReference type="NCBI Taxonomy" id="37653"/>
    <lineage>
        <taxon>Eukaryota</taxon>
        <taxon>Metazoa</taxon>
        <taxon>Spiralia</taxon>
        <taxon>Lophotrochozoa</taxon>
        <taxon>Mollusca</taxon>
        <taxon>Cephalopoda</taxon>
        <taxon>Coleoidea</taxon>
        <taxon>Octopodiformes</taxon>
        <taxon>Octopoda</taxon>
        <taxon>Incirrata</taxon>
        <taxon>Octopodidae</taxon>
        <taxon>Octopus</taxon>
    </lineage>
</organism>
<reference evidence="2" key="1">
    <citation type="submission" date="2015-07" db="EMBL/GenBank/DDBJ databases">
        <title>MeaNS - Measles Nucleotide Surveillance Program.</title>
        <authorList>
            <person name="Tran T."/>
            <person name="Druce J."/>
        </authorList>
    </citation>
    <scope>NUCLEOTIDE SEQUENCE</scope>
    <source>
        <strain evidence="2">UCB-OBI-ISO-001</strain>
        <tissue evidence="2">Gonad</tissue>
    </source>
</reference>
<feature type="domain" description="DNA helicase Pif1-like 2B" evidence="1">
    <location>
        <begin position="19"/>
        <end position="60"/>
    </location>
</feature>
<gene>
    <name evidence="2" type="ORF">OCBIM_22015373mg</name>
</gene>
<dbReference type="OrthoDB" id="6127221at2759"/>
<dbReference type="EMBL" id="KQ415674">
    <property type="protein sequence ID" value="KOG01026.1"/>
    <property type="molecule type" value="Genomic_DNA"/>
</dbReference>
<dbReference type="InterPro" id="IPR049163">
    <property type="entry name" value="Pif1-like_2B_dom"/>
</dbReference>
<evidence type="ECO:0000259" key="1">
    <source>
        <dbReference type="Pfam" id="PF21530"/>
    </source>
</evidence>